<keyword evidence="3 5" id="KW-0540">Nuclease</keyword>
<dbReference type="InterPro" id="IPR005227">
    <property type="entry name" value="YqgF"/>
</dbReference>
<dbReference type="OrthoDB" id="9796140at2"/>
<dbReference type="GO" id="GO:0005829">
    <property type="term" value="C:cytosol"/>
    <property type="evidence" value="ECO:0007669"/>
    <property type="project" value="TreeGrafter"/>
</dbReference>
<keyword evidence="8" id="KW-1185">Reference proteome</keyword>
<dbReference type="PANTHER" id="PTHR33317:SF4">
    <property type="entry name" value="POLYNUCLEOTIDYL TRANSFERASE, RIBONUCLEASE H-LIKE SUPERFAMILY PROTEIN"/>
    <property type="match status" value="1"/>
</dbReference>
<dbReference type="RefSeq" id="WP_124703677.1">
    <property type="nucleotide sequence ID" value="NZ_BGOW01000003.1"/>
</dbReference>
<evidence type="ECO:0000256" key="4">
    <source>
        <dbReference type="ARBA" id="ARBA00022801"/>
    </source>
</evidence>
<evidence type="ECO:0000256" key="2">
    <source>
        <dbReference type="ARBA" id="ARBA00022517"/>
    </source>
</evidence>
<dbReference type="GO" id="GO:0004518">
    <property type="term" value="F:nuclease activity"/>
    <property type="evidence" value="ECO:0007669"/>
    <property type="project" value="UniProtKB-KW"/>
</dbReference>
<name>A0A401JAY9_9PROT</name>
<dbReference type="Proteomes" id="UP000286806">
    <property type="component" value="Unassembled WGS sequence"/>
</dbReference>
<comment type="subcellular location">
    <subcellularLocation>
        <location evidence="5">Cytoplasm</location>
    </subcellularLocation>
</comment>
<keyword evidence="4 5" id="KW-0378">Hydrolase</keyword>
<keyword evidence="1 5" id="KW-0963">Cytoplasm</keyword>
<evidence type="ECO:0000256" key="5">
    <source>
        <dbReference type="HAMAP-Rule" id="MF_00651"/>
    </source>
</evidence>
<dbReference type="PANTHER" id="PTHR33317">
    <property type="entry name" value="POLYNUCLEOTIDYL TRANSFERASE, RIBONUCLEASE H-LIKE SUPERFAMILY PROTEIN"/>
    <property type="match status" value="1"/>
</dbReference>
<evidence type="ECO:0000256" key="1">
    <source>
        <dbReference type="ARBA" id="ARBA00022490"/>
    </source>
</evidence>
<dbReference type="SUPFAM" id="SSF53098">
    <property type="entry name" value="Ribonuclease H-like"/>
    <property type="match status" value="1"/>
</dbReference>
<comment type="function">
    <text evidence="5">Could be a nuclease involved in processing of the 5'-end of pre-16S rRNA.</text>
</comment>
<evidence type="ECO:0000259" key="6">
    <source>
        <dbReference type="SMART" id="SM00732"/>
    </source>
</evidence>
<comment type="caution">
    <text evidence="7">The sequence shown here is derived from an EMBL/GenBank/DDBJ whole genome shotgun (WGS) entry which is preliminary data.</text>
</comment>
<organism evidence="7 8">
    <name type="scientific">Sulfuriferula multivorans</name>
    <dbReference type="NCBI Taxonomy" id="1559896"/>
    <lineage>
        <taxon>Bacteria</taxon>
        <taxon>Pseudomonadati</taxon>
        <taxon>Pseudomonadota</taxon>
        <taxon>Betaproteobacteria</taxon>
        <taxon>Nitrosomonadales</taxon>
        <taxon>Sulfuricellaceae</taxon>
        <taxon>Sulfuriferula</taxon>
    </lineage>
</organism>
<dbReference type="NCBIfam" id="TIGR00250">
    <property type="entry name" value="RNAse_H_YqgF"/>
    <property type="match status" value="1"/>
</dbReference>
<dbReference type="InterPro" id="IPR012337">
    <property type="entry name" value="RNaseH-like_sf"/>
</dbReference>
<evidence type="ECO:0000256" key="3">
    <source>
        <dbReference type="ARBA" id="ARBA00022722"/>
    </source>
</evidence>
<dbReference type="CDD" id="cd16964">
    <property type="entry name" value="YqgF"/>
    <property type="match status" value="1"/>
</dbReference>
<dbReference type="InterPro" id="IPR037027">
    <property type="entry name" value="YqgF/RNaseH-like_dom_sf"/>
</dbReference>
<reference evidence="7 8" key="1">
    <citation type="journal article" date="2019" name="Front. Microbiol.">
        <title>Genomes of Neutrophilic Sulfur-Oxidizing Chemolithoautotrophs Representing 9 Proteobacterial Species From 8 Genera.</title>
        <authorList>
            <person name="Watanabe T."/>
            <person name="Kojima H."/>
            <person name="Umezawa K."/>
            <person name="Hori C."/>
            <person name="Takasuka T.E."/>
            <person name="Kato Y."/>
            <person name="Fukui M."/>
        </authorList>
    </citation>
    <scope>NUCLEOTIDE SEQUENCE [LARGE SCALE GENOMIC DNA]</scope>
    <source>
        <strain evidence="7 8">TTN</strain>
    </source>
</reference>
<evidence type="ECO:0000313" key="8">
    <source>
        <dbReference type="Proteomes" id="UP000286806"/>
    </source>
</evidence>
<gene>
    <name evidence="7" type="ORF">SFMTTN_0639</name>
</gene>
<dbReference type="HAMAP" id="MF_00651">
    <property type="entry name" value="Nuclease_YqgF"/>
    <property type="match status" value="1"/>
</dbReference>
<dbReference type="GO" id="GO:0000967">
    <property type="term" value="P:rRNA 5'-end processing"/>
    <property type="evidence" value="ECO:0007669"/>
    <property type="project" value="UniProtKB-UniRule"/>
</dbReference>
<proteinExistence type="inferred from homology"/>
<dbReference type="AlphaFoldDB" id="A0A401JAY9"/>
<protein>
    <recommendedName>
        <fullName evidence="5">Putative pre-16S rRNA nuclease</fullName>
        <ecNumber evidence="5">3.1.-.-</ecNumber>
    </recommendedName>
</protein>
<dbReference type="InterPro" id="IPR006641">
    <property type="entry name" value="YqgF/RNaseH-like_dom"/>
</dbReference>
<dbReference type="Pfam" id="PF03652">
    <property type="entry name" value="RuvX"/>
    <property type="match status" value="1"/>
</dbReference>
<keyword evidence="2 5" id="KW-0690">Ribosome biogenesis</keyword>
<feature type="domain" description="YqgF/RNase H-like" evidence="6">
    <location>
        <begin position="4"/>
        <end position="104"/>
    </location>
</feature>
<dbReference type="EC" id="3.1.-.-" evidence="5"/>
<comment type="similarity">
    <text evidence="5">Belongs to the YqgF HJR family.</text>
</comment>
<dbReference type="GO" id="GO:0016788">
    <property type="term" value="F:hydrolase activity, acting on ester bonds"/>
    <property type="evidence" value="ECO:0007669"/>
    <property type="project" value="UniProtKB-UniRule"/>
</dbReference>
<accession>A0A401JAY9</accession>
<dbReference type="Gene3D" id="3.30.420.140">
    <property type="entry name" value="YqgF/RNase H-like domain"/>
    <property type="match status" value="1"/>
</dbReference>
<sequence length="146" mass="15930">MGSGSVLGFDFGLKRIGVAVGTLELKLAHPLETIAIETTDARFARIGKLIEEWQPALAVVGIPHRGDDSAHEFAPTCLRFAQRLKGRFGLNVALVDESYSSAAASSTLNESGIRGRRQKSVLDQVAAQHILQHYFDEPDHAHHYLA</sequence>
<evidence type="ECO:0000313" key="7">
    <source>
        <dbReference type="EMBL" id="GBL44838.1"/>
    </source>
</evidence>
<dbReference type="SMART" id="SM00732">
    <property type="entry name" value="YqgFc"/>
    <property type="match status" value="1"/>
</dbReference>
<dbReference type="EMBL" id="BGOW01000003">
    <property type="protein sequence ID" value="GBL44838.1"/>
    <property type="molecule type" value="Genomic_DNA"/>
</dbReference>